<evidence type="ECO:0000313" key="1">
    <source>
        <dbReference type="EMBL" id="EDX75722.1"/>
    </source>
</evidence>
<dbReference type="RefSeq" id="WP_006100862.1">
    <property type="nucleotide sequence ID" value="NZ_DS989848.1"/>
</dbReference>
<dbReference type="Proteomes" id="UP000003835">
    <property type="component" value="Unassembled WGS sequence"/>
</dbReference>
<dbReference type="OrthoDB" id="7068049at2"/>
<dbReference type="AlphaFoldDB" id="B4VQR8"/>
<protein>
    <recommendedName>
        <fullName evidence="3">DUF4276 family protein</fullName>
    </recommendedName>
</protein>
<evidence type="ECO:0000313" key="2">
    <source>
        <dbReference type="Proteomes" id="UP000003835"/>
    </source>
</evidence>
<evidence type="ECO:0008006" key="3">
    <source>
        <dbReference type="Google" id="ProtNLM"/>
    </source>
</evidence>
<sequence>MQDGSIQLIVENQNHIQIISWILEAANYPLDKIKINAVAKSNLKNFLQGLPPGITRSCAVLVNCDAASVPEALDKAHRRLGYPSVRVFCAVPEVEAWLFADEITAIENAKTQWGIEVSPALPLPEDIKSPKSHAELAFGKTISSWQFVKNINIDRAEARSPSLRNFLQGLDRLLAAQPTPHFESVSRNISRDVFAGLIREIIPATTVIWKTATGEMFTAEELRKQIEEGTEIGQQYASDVLRVARDFMKRKANRRESE</sequence>
<reference evidence="1 2" key="1">
    <citation type="submission" date="2008-07" db="EMBL/GenBank/DDBJ databases">
        <authorList>
            <person name="Tandeau de Marsac N."/>
            <person name="Ferriera S."/>
            <person name="Johnson J."/>
            <person name="Kravitz S."/>
            <person name="Beeson K."/>
            <person name="Sutton G."/>
            <person name="Rogers Y.-H."/>
            <person name="Friedman R."/>
            <person name="Frazier M."/>
            <person name="Venter J.C."/>
        </authorList>
    </citation>
    <scope>NUCLEOTIDE SEQUENCE [LARGE SCALE GENOMIC DNA]</scope>
    <source>
        <strain evidence="1 2">PCC 7420</strain>
    </source>
</reference>
<gene>
    <name evidence="1" type="ORF">MC7420_6377</name>
</gene>
<proteinExistence type="predicted"/>
<dbReference type="HOGENOM" id="CLU_1088703_0_0_3"/>
<keyword evidence="2" id="KW-1185">Reference proteome</keyword>
<accession>B4VQR8</accession>
<name>B4VQR8_9CYAN</name>
<dbReference type="STRING" id="118168.MC7420_6377"/>
<organism evidence="1 2">
    <name type="scientific">Coleofasciculus chthonoplastes PCC 7420</name>
    <dbReference type="NCBI Taxonomy" id="118168"/>
    <lineage>
        <taxon>Bacteria</taxon>
        <taxon>Bacillati</taxon>
        <taxon>Cyanobacteriota</taxon>
        <taxon>Cyanophyceae</taxon>
        <taxon>Coleofasciculales</taxon>
        <taxon>Coleofasciculaceae</taxon>
        <taxon>Coleofasciculus</taxon>
    </lineage>
</organism>
<dbReference type="EMBL" id="DS989848">
    <property type="protein sequence ID" value="EDX75722.1"/>
    <property type="molecule type" value="Genomic_DNA"/>
</dbReference>